<feature type="transmembrane region" description="Helical" evidence="2">
    <location>
        <begin position="300"/>
        <end position="321"/>
    </location>
</feature>
<name>K0S4R4_THAOC</name>
<dbReference type="InterPro" id="IPR013517">
    <property type="entry name" value="FG-GAP"/>
</dbReference>
<keyword evidence="2" id="KW-0472">Membrane</keyword>
<gene>
    <name evidence="3" type="ORF">THAOC_24292</name>
</gene>
<feature type="compositionally biased region" description="Low complexity" evidence="1">
    <location>
        <begin position="241"/>
        <end position="254"/>
    </location>
</feature>
<dbReference type="Pfam" id="PF14312">
    <property type="entry name" value="FG-GAP_2"/>
    <property type="match status" value="1"/>
</dbReference>
<accession>K0S4R4</accession>
<feature type="compositionally biased region" description="Basic and acidic residues" evidence="1">
    <location>
        <begin position="107"/>
        <end position="133"/>
    </location>
</feature>
<keyword evidence="2" id="KW-1133">Transmembrane helix</keyword>
<feature type="non-terminal residue" evidence="3">
    <location>
        <position position="422"/>
    </location>
</feature>
<feature type="region of interest" description="Disordered" evidence="1">
    <location>
        <begin position="332"/>
        <end position="352"/>
    </location>
</feature>
<dbReference type="PANTHER" id="PTHR36220">
    <property type="entry name" value="UNNAMED PRODUCT"/>
    <property type="match status" value="1"/>
</dbReference>
<evidence type="ECO:0000313" key="4">
    <source>
        <dbReference type="Proteomes" id="UP000266841"/>
    </source>
</evidence>
<reference evidence="3 4" key="1">
    <citation type="journal article" date="2012" name="Genome Biol.">
        <title>Genome and low-iron response of an oceanic diatom adapted to chronic iron limitation.</title>
        <authorList>
            <person name="Lommer M."/>
            <person name="Specht M."/>
            <person name="Roy A.S."/>
            <person name="Kraemer L."/>
            <person name="Andreson R."/>
            <person name="Gutowska M.A."/>
            <person name="Wolf J."/>
            <person name="Bergner S.V."/>
            <person name="Schilhabel M.B."/>
            <person name="Klostermeier U.C."/>
            <person name="Beiko R.G."/>
            <person name="Rosenstiel P."/>
            <person name="Hippler M."/>
            <person name="Laroche J."/>
        </authorList>
    </citation>
    <scope>NUCLEOTIDE SEQUENCE [LARGE SCALE GENOMIC DNA]</scope>
    <source>
        <strain evidence="3 4">CCMP1005</strain>
    </source>
</reference>
<keyword evidence="2" id="KW-0812">Transmembrane</keyword>
<evidence type="ECO:0000313" key="3">
    <source>
        <dbReference type="EMBL" id="EJK55916.1"/>
    </source>
</evidence>
<comment type="caution">
    <text evidence="3">The sequence shown here is derived from an EMBL/GenBank/DDBJ whole genome shotgun (WGS) entry which is preliminary data.</text>
</comment>
<sequence length="422" mass="44403">MSSESTSTDDHGNVDATVSPPRPSPPGDVSSQEIVGSRNASDSTTTPLEQQEAPRNGTTASKIRAINNDDPPIPVGQVASHEKETKGPQLHDGPPGPPRFPQELDDSLAKKVEKERATFPASEDRLRHEDIGSGERTAQETGGGTKVGDMTAAPIVQKEVIQGGMMESMIHAMSDDDHPIPVLQVANHEKETEGNQAERVANEFERNLSDHPRDNAPTVHTTMGASGANAAEVDPQVVGSTRSTNTGAAGRAATNSGTQANAGIVTIILPQATMVTPGDDDEPKPTIVASMVLPFYRRKGFVYVMVAIILLGVGIAVAVPLSSNTSGLETTVSNIPTEIPTNPPPTLRPTNYPTTSNYRAKLLAPDRAAGGWFGNSVAIYGDTVVVGANGDDYYGNESGSAHVFVQSGEEWTHQAKLLAPDG</sequence>
<proteinExistence type="predicted"/>
<keyword evidence="4" id="KW-1185">Reference proteome</keyword>
<dbReference type="PANTHER" id="PTHR36220:SF1">
    <property type="entry name" value="GAMMA TUBULIN COMPLEX COMPONENT C-TERMINAL DOMAIN-CONTAINING PROTEIN"/>
    <property type="match status" value="1"/>
</dbReference>
<organism evidence="3 4">
    <name type="scientific">Thalassiosira oceanica</name>
    <name type="common">Marine diatom</name>
    <dbReference type="NCBI Taxonomy" id="159749"/>
    <lineage>
        <taxon>Eukaryota</taxon>
        <taxon>Sar</taxon>
        <taxon>Stramenopiles</taxon>
        <taxon>Ochrophyta</taxon>
        <taxon>Bacillariophyta</taxon>
        <taxon>Coscinodiscophyceae</taxon>
        <taxon>Thalassiosirophycidae</taxon>
        <taxon>Thalassiosirales</taxon>
        <taxon>Thalassiosiraceae</taxon>
        <taxon>Thalassiosira</taxon>
    </lineage>
</organism>
<dbReference type="EMBL" id="AGNL01032930">
    <property type="protein sequence ID" value="EJK55916.1"/>
    <property type="molecule type" value="Genomic_DNA"/>
</dbReference>
<feature type="region of interest" description="Disordered" evidence="1">
    <location>
        <begin position="1"/>
        <end position="149"/>
    </location>
</feature>
<feature type="region of interest" description="Disordered" evidence="1">
    <location>
        <begin position="227"/>
        <end position="254"/>
    </location>
</feature>
<dbReference type="OrthoDB" id="188207at2759"/>
<protein>
    <submittedName>
        <fullName evidence="3">Uncharacterized protein</fullName>
    </submittedName>
</protein>
<feature type="compositionally biased region" description="Polar residues" evidence="1">
    <location>
        <begin position="29"/>
        <end position="49"/>
    </location>
</feature>
<evidence type="ECO:0000256" key="2">
    <source>
        <dbReference type="SAM" id="Phobius"/>
    </source>
</evidence>
<dbReference type="Proteomes" id="UP000266841">
    <property type="component" value="Unassembled WGS sequence"/>
</dbReference>
<evidence type="ECO:0000256" key="1">
    <source>
        <dbReference type="SAM" id="MobiDB-lite"/>
    </source>
</evidence>
<dbReference type="AlphaFoldDB" id="K0S4R4"/>